<dbReference type="Pfam" id="PF02589">
    <property type="entry name" value="LUD_dom"/>
    <property type="match status" value="1"/>
</dbReference>
<proteinExistence type="predicted"/>
<feature type="domain" description="LUD" evidence="1">
    <location>
        <begin position="9"/>
        <end position="207"/>
    </location>
</feature>
<keyword evidence="3" id="KW-1185">Reference proteome</keyword>
<accession>A0AA41R0S2</accession>
<dbReference type="AlphaFoldDB" id="A0AA41R0S2"/>
<evidence type="ECO:0000313" key="3">
    <source>
        <dbReference type="Proteomes" id="UP001165427"/>
    </source>
</evidence>
<dbReference type="PANTHER" id="PTHR43682:SF1">
    <property type="entry name" value="LACTATE UTILIZATION PROTEIN C"/>
    <property type="match status" value="1"/>
</dbReference>
<reference evidence="2" key="1">
    <citation type="submission" date="2022-04" db="EMBL/GenBank/DDBJ databases">
        <title>Desulfatitalea alkaliphila sp. nov., a novel anaerobic sulfate-reducing bacterium isolated from terrestrial mud volcano, Taman Peninsula, Russia.</title>
        <authorList>
            <person name="Khomyakova M.A."/>
            <person name="Merkel A.Y."/>
            <person name="Slobodkin A.I."/>
        </authorList>
    </citation>
    <scope>NUCLEOTIDE SEQUENCE</scope>
    <source>
        <strain evidence="2">M08but</strain>
    </source>
</reference>
<organism evidence="2 3">
    <name type="scientific">Desulfatitalea alkaliphila</name>
    <dbReference type="NCBI Taxonomy" id="2929485"/>
    <lineage>
        <taxon>Bacteria</taxon>
        <taxon>Pseudomonadati</taxon>
        <taxon>Thermodesulfobacteriota</taxon>
        <taxon>Desulfobacteria</taxon>
        <taxon>Desulfobacterales</taxon>
        <taxon>Desulfosarcinaceae</taxon>
        <taxon>Desulfatitalea</taxon>
    </lineage>
</organism>
<dbReference type="RefSeq" id="WP_246903907.1">
    <property type="nucleotide sequence ID" value="NZ_JALJRB010000004.1"/>
</dbReference>
<gene>
    <name evidence="2" type="ORF">MRX98_05995</name>
</gene>
<dbReference type="EMBL" id="JALJRB010000004">
    <property type="protein sequence ID" value="MCJ8500119.1"/>
    <property type="molecule type" value="Genomic_DNA"/>
</dbReference>
<dbReference type="InterPro" id="IPR003741">
    <property type="entry name" value="LUD_dom"/>
</dbReference>
<evidence type="ECO:0000259" key="1">
    <source>
        <dbReference type="Pfam" id="PF02589"/>
    </source>
</evidence>
<protein>
    <submittedName>
        <fullName evidence="2">Lactate utilization protein</fullName>
    </submittedName>
</protein>
<dbReference type="InterPro" id="IPR024185">
    <property type="entry name" value="FTHF_cligase-like_sf"/>
</dbReference>
<name>A0AA41R0S2_9BACT</name>
<dbReference type="SUPFAM" id="SSF100950">
    <property type="entry name" value="NagB/RpiA/CoA transferase-like"/>
    <property type="match status" value="1"/>
</dbReference>
<dbReference type="Proteomes" id="UP001165427">
    <property type="component" value="Unassembled WGS sequence"/>
</dbReference>
<dbReference type="PANTHER" id="PTHR43682">
    <property type="entry name" value="LACTATE UTILIZATION PROTEIN C"/>
    <property type="match status" value="1"/>
</dbReference>
<sequence length="213" mass="22431">MEMHRSGLVEQFRQKADAVSTIVKPVATMAEALAYAVQVCVRKEACAMLSSGCEYGLSDPAQELCGLKQWEKLMAAPGLAAADIDRLTALCRDAGIGLIRQGLAAHAGGIDVGLTTADFGIADTGTLVLHCSDEDLRLATMISEVHVAVLRAEDIYPNADAAADRLAAFFSTSDYTAFITGPSRTADIERVLTLGVHGPLDLHVLILDGSTAS</sequence>
<dbReference type="Gene3D" id="3.40.50.10420">
    <property type="entry name" value="NagB/RpiA/CoA transferase-like"/>
    <property type="match status" value="1"/>
</dbReference>
<comment type="caution">
    <text evidence="2">The sequence shown here is derived from an EMBL/GenBank/DDBJ whole genome shotgun (WGS) entry which is preliminary data.</text>
</comment>
<dbReference type="InterPro" id="IPR037171">
    <property type="entry name" value="NagB/RpiA_transferase-like"/>
</dbReference>
<evidence type="ECO:0000313" key="2">
    <source>
        <dbReference type="EMBL" id="MCJ8500119.1"/>
    </source>
</evidence>